<dbReference type="AlphaFoldDB" id="A0A0Q9WPI0"/>
<dbReference type="OrthoDB" id="7870952at2759"/>
<dbReference type="EMBL" id="CH963847">
    <property type="protein sequence ID" value="KRF97776.1"/>
    <property type="molecule type" value="Genomic_DNA"/>
</dbReference>
<organism evidence="1 2">
    <name type="scientific">Drosophila willistoni</name>
    <name type="common">Fruit fly</name>
    <dbReference type="NCBI Taxonomy" id="7260"/>
    <lineage>
        <taxon>Eukaryota</taxon>
        <taxon>Metazoa</taxon>
        <taxon>Ecdysozoa</taxon>
        <taxon>Arthropoda</taxon>
        <taxon>Hexapoda</taxon>
        <taxon>Insecta</taxon>
        <taxon>Pterygota</taxon>
        <taxon>Neoptera</taxon>
        <taxon>Endopterygota</taxon>
        <taxon>Diptera</taxon>
        <taxon>Brachycera</taxon>
        <taxon>Muscomorpha</taxon>
        <taxon>Ephydroidea</taxon>
        <taxon>Drosophilidae</taxon>
        <taxon>Drosophila</taxon>
        <taxon>Sophophora</taxon>
    </lineage>
</organism>
<evidence type="ECO:0000313" key="2">
    <source>
        <dbReference type="Proteomes" id="UP000007798"/>
    </source>
</evidence>
<evidence type="ECO:0000313" key="1">
    <source>
        <dbReference type="EMBL" id="KRF97776.1"/>
    </source>
</evidence>
<proteinExistence type="predicted"/>
<dbReference type="Proteomes" id="UP000007798">
    <property type="component" value="Unassembled WGS sequence"/>
</dbReference>
<keyword evidence="2" id="KW-1185">Reference proteome</keyword>
<reference evidence="1 2" key="1">
    <citation type="journal article" date="2007" name="Nature">
        <title>Evolution of genes and genomes on the Drosophila phylogeny.</title>
        <authorList>
            <consortium name="Drosophila 12 Genomes Consortium"/>
            <person name="Clark A.G."/>
            <person name="Eisen M.B."/>
            <person name="Smith D.R."/>
            <person name="Bergman C.M."/>
            <person name="Oliver B."/>
            <person name="Markow T.A."/>
            <person name="Kaufman T.C."/>
            <person name="Kellis M."/>
            <person name="Gelbart W."/>
            <person name="Iyer V.N."/>
            <person name="Pollard D.A."/>
            <person name="Sackton T.B."/>
            <person name="Larracuente A.M."/>
            <person name="Singh N.D."/>
            <person name="Abad J.P."/>
            <person name="Abt D.N."/>
            <person name="Adryan B."/>
            <person name="Aguade M."/>
            <person name="Akashi H."/>
            <person name="Anderson W.W."/>
            <person name="Aquadro C.F."/>
            <person name="Ardell D.H."/>
            <person name="Arguello R."/>
            <person name="Artieri C.G."/>
            <person name="Barbash D.A."/>
            <person name="Barker D."/>
            <person name="Barsanti P."/>
            <person name="Batterham P."/>
            <person name="Batzoglou S."/>
            <person name="Begun D."/>
            <person name="Bhutkar A."/>
            <person name="Blanco E."/>
            <person name="Bosak S.A."/>
            <person name="Bradley R.K."/>
            <person name="Brand A.D."/>
            <person name="Brent M.R."/>
            <person name="Brooks A.N."/>
            <person name="Brown R.H."/>
            <person name="Butlin R.K."/>
            <person name="Caggese C."/>
            <person name="Calvi B.R."/>
            <person name="Bernardo de Carvalho A."/>
            <person name="Caspi A."/>
            <person name="Castrezana S."/>
            <person name="Celniker S.E."/>
            <person name="Chang J.L."/>
            <person name="Chapple C."/>
            <person name="Chatterji S."/>
            <person name="Chinwalla A."/>
            <person name="Civetta A."/>
            <person name="Clifton S.W."/>
            <person name="Comeron J.M."/>
            <person name="Costello J.C."/>
            <person name="Coyne J.A."/>
            <person name="Daub J."/>
            <person name="David R.G."/>
            <person name="Delcher A.L."/>
            <person name="Delehaunty K."/>
            <person name="Do C.B."/>
            <person name="Ebling H."/>
            <person name="Edwards K."/>
            <person name="Eickbush T."/>
            <person name="Evans J.D."/>
            <person name="Filipski A."/>
            <person name="Findeiss S."/>
            <person name="Freyhult E."/>
            <person name="Fulton L."/>
            <person name="Fulton R."/>
            <person name="Garcia A.C."/>
            <person name="Gardiner A."/>
            <person name="Garfield D.A."/>
            <person name="Garvin B.E."/>
            <person name="Gibson G."/>
            <person name="Gilbert D."/>
            <person name="Gnerre S."/>
            <person name="Godfrey J."/>
            <person name="Good R."/>
            <person name="Gotea V."/>
            <person name="Gravely B."/>
            <person name="Greenberg A.J."/>
            <person name="Griffiths-Jones S."/>
            <person name="Gross S."/>
            <person name="Guigo R."/>
            <person name="Gustafson E.A."/>
            <person name="Haerty W."/>
            <person name="Hahn M.W."/>
            <person name="Halligan D.L."/>
            <person name="Halpern A.L."/>
            <person name="Halter G.M."/>
            <person name="Han M.V."/>
            <person name="Heger A."/>
            <person name="Hillier L."/>
            <person name="Hinrichs A.S."/>
            <person name="Holmes I."/>
            <person name="Hoskins R.A."/>
            <person name="Hubisz M.J."/>
            <person name="Hultmark D."/>
            <person name="Huntley M.A."/>
            <person name="Jaffe D.B."/>
            <person name="Jagadeeshan S."/>
            <person name="Jeck W.R."/>
            <person name="Johnson J."/>
            <person name="Jones C.D."/>
            <person name="Jordan W.C."/>
            <person name="Karpen G.H."/>
            <person name="Kataoka E."/>
            <person name="Keightley P.D."/>
            <person name="Kheradpour P."/>
            <person name="Kirkness E.F."/>
            <person name="Koerich L.B."/>
            <person name="Kristiansen K."/>
            <person name="Kudrna D."/>
            <person name="Kulathinal R.J."/>
            <person name="Kumar S."/>
            <person name="Kwok R."/>
            <person name="Lander E."/>
            <person name="Langley C.H."/>
            <person name="Lapoint R."/>
            <person name="Lazzaro B.P."/>
            <person name="Lee S.J."/>
            <person name="Levesque L."/>
            <person name="Li R."/>
            <person name="Lin C.F."/>
            <person name="Lin M.F."/>
            <person name="Lindblad-Toh K."/>
            <person name="Llopart A."/>
            <person name="Long M."/>
            <person name="Low L."/>
            <person name="Lozovsky E."/>
            <person name="Lu J."/>
            <person name="Luo M."/>
            <person name="Machado C.A."/>
            <person name="Makalowski W."/>
            <person name="Marzo M."/>
            <person name="Matsuda M."/>
            <person name="Matzkin L."/>
            <person name="McAllister B."/>
            <person name="McBride C.S."/>
            <person name="McKernan B."/>
            <person name="McKernan K."/>
            <person name="Mendez-Lago M."/>
            <person name="Minx P."/>
            <person name="Mollenhauer M.U."/>
            <person name="Montooth K."/>
            <person name="Mount S.M."/>
            <person name="Mu X."/>
            <person name="Myers E."/>
            <person name="Negre B."/>
            <person name="Newfeld S."/>
            <person name="Nielsen R."/>
            <person name="Noor M.A."/>
            <person name="O'Grady P."/>
            <person name="Pachter L."/>
            <person name="Papaceit M."/>
            <person name="Parisi M.J."/>
            <person name="Parisi M."/>
            <person name="Parts L."/>
            <person name="Pedersen J.S."/>
            <person name="Pesole G."/>
            <person name="Phillippy A.M."/>
            <person name="Ponting C.P."/>
            <person name="Pop M."/>
            <person name="Porcelli D."/>
            <person name="Powell J.R."/>
            <person name="Prohaska S."/>
            <person name="Pruitt K."/>
            <person name="Puig M."/>
            <person name="Quesneville H."/>
            <person name="Ram K.R."/>
            <person name="Rand D."/>
            <person name="Rasmussen M.D."/>
            <person name="Reed L.K."/>
            <person name="Reenan R."/>
            <person name="Reily A."/>
            <person name="Remington K.A."/>
            <person name="Rieger T.T."/>
            <person name="Ritchie M.G."/>
            <person name="Robin C."/>
            <person name="Rogers Y.H."/>
            <person name="Rohde C."/>
            <person name="Rozas J."/>
            <person name="Rubenfield M.J."/>
            <person name="Ruiz A."/>
            <person name="Russo S."/>
            <person name="Salzberg S.L."/>
            <person name="Sanchez-Gracia A."/>
            <person name="Saranga D.J."/>
            <person name="Sato H."/>
            <person name="Schaeffer S.W."/>
            <person name="Schatz M.C."/>
            <person name="Schlenke T."/>
            <person name="Schwartz R."/>
            <person name="Segarra C."/>
            <person name="Singh R.S."/>
            <person name="Sirot L."/>
            <person name="Sirota M."/>
            <person name="Sisneros N.B."/>
            <person name="Smith C.D."/>
            <person name="Smith T.F."/>
            <person name="Spieth J."/>
            <person name="Stage D.E."/>
            <person name="Stark A."/>
            <person name="Stephan W."/>
            <person name="Strausberg R.L."/>
            <person name="Strempel S."/>
            <person name="Sturgill D."/>
            <person name="Sutton G."/>
            <person name="Sutton G.G."/>
            <person name="Tao W."/>
            <person name="Teichmann S."/>
            <person name="Tobari Y.N."/>
            <person name="Tomimura Y."/>
            <person name="Tsolas J.M."/>
            <person name="Valente V.L."/>
            <person name="Venter E."/>
            <person name="Venter J.C."/>
            <person name="Vicario S."/>
            <person name="Vieira F.G."/>
            <person name="Vilella A.J."/>
            <person name="Villasante A."/>
            <person name="Walenz B."/>
            <person name="Wang J."/>
            <person name="Wasserman M."/>
            <person name="Watts T."/>
            <person name="Wilson D."/>
            <person name="Wilson R.K."/>
            <person name="Wing R.A."/>
            <person name="Wolfner M.F."/>
            <person name="Wong A."/>
            <person name="Wong G.K."/>
            <person name="Wu C.I."/>
            <person name="Wu G."/>
            <person name="Yamamoto D."/>
            <person name="Yang H.P."/>
            <person name="Yang S.P."/>
            <person name="Yorke J.A."/>
            <person name="Yoshida K."/>
            <person name="Zdobnov E."/>
            <person name="Zhang P."/>
            <person name="Zhang Y."/>
            <person name="Zimin A.V."/>
            <person name="Baldwin J."/>
            <person name="Abdouelleil A."/>
            <person name="Abdulkadir J."/>
            <person name="Abebe A."/>
            <person name="Abera B."/>
            <person name="Abreu J."/>
            <person name="Acer S.C."/>
            <person name="Aftuck L."/>
            <person name="Alexander A."/>
            <person name="An P."/>
            <person name="Anderson E."/>
            <person name="Anderson S."/>
            <person name="Arachi H."/>
            <person name="Azer M."/>
            <person name="Bachantsang P."/>
            <person name="Barry A."/>
            <person name="Bayul T."/>
            <person name="Berlin A."/>
            <person name="Bessette D."/>
            <person name="Bloom T."/>
            <person name="Blye J."/>
            <person name="Boguslavskiy L."/>
            <person name="Bonnet C."/>
            <person name="Boukhgalter B."/>
            <person name="Bourzgui I."/>
            <person name="Brown A."/>
            <person name="Cahill P."/>
            <person name="Channer S."/>
            <person name="Cheshatsang Y."/>
            <person name="Chuda L."/>
            <person name="Citroen M."/>
            <person name="Collymore A."/>
            <person name="Cooke P."/>
            <person name="Costello M."/>
            <person name="D'Aco K."/>
            <person name="Daza R."/>
            <person name="De Haan G."/>
            <person name="DeGray S."/>
            <person name="DeMaso C."/>
            <person name="Dhargay N."/>
            <person name="Dooley K."/>
            <person name="Dooley E."/>
            <person name="Doricent M."/>
            <person name="Dorje P."/>
            <person name="Dorjee K."/>
            <person name="Dupes A."/>
            <person name="Elong R."/>
            <person name="Falk J."/>
            <person name="Farina A."/>
            <person name="Faro S."/>
            <person name="Ferguson D."/>
            <person name="Fisher S."/>
            <person name="Foley C.D."/>
            <person name="Franke A."/>
            <person name="Friedrich D."/>
            <person name="Gadbois L."/>
            <person name="Gearin G."/>
            <person name="Gearin C.R."/>
            <person name="Giannoukos G."/>
            <person name="Goode T."/>
            <person name="Graham J."/>
            <person name="Grandbois E."/>
            <person name="Grewal S."/>
            <person name="Gyaltsen K."/>
            <person name="Hafez N."/>
            <person name="Hagos B."/>
            <person name="Hall J."/>
            <person name="Henson C."/>
            <person name="Hollinger A."/>
            <person name="Honan T."/>
            <person name="Huard M.D."/>
            <person name="Hughes L."/>
            <person name="Hurhula B."/>
            <person name="Husby M.E."/>
            <person name="Kamat A."/>
            <person name="Kanga B."/>
            <person name="Kashin S."/>
            <person name="Khazanovich D."/>
            <person name="Kisner P."/>
            <person name="Lance K."/>
            <person name="Lara M."/>
            <person name="Lee W."/>
            <person name="Lennon N."/>
            <person name="Letendre F."/>
            <person name="LeVine R."/>
            <person name="Lipovsky A."/>
            <person name="Liu X."/>
            <person name="Liu J."/>
            <person name="Liu S."/>
            <person name="Lokyitsang T."/>
            <person name="Lokyitsang Y."/>
            <person name="Lubonja R."/>
            <person name="Lui A."/>
            <person name="MacDonald P."/>
            <person name="Magnisalis V."/>
            <person name="Maru K."/>
            <person name="Matthews C."/>
            <person name="McCusker W."/>
            <person name="McDonough S."/>
            <person name="Mehta T."/>
            <person name="Meldrim J."/>
            <person name="Meneus L."/>
            <person name="Mihai O."/>
            <person name="Mihalev A."/>
            <person name="Mihova T."/>
            <person name="Mittelman R."/>
            <person name="Mlenga V."/>
            <person name="Montmayeur A."/>
            <person name="Mulrain L."/>
            <person name="Navidi A."/>
            <person name="Naylor J."/>
            <person name="Negash T."/>
            <person name="Nguyen T."/>
            <person name="Nguyen N."/>
            <person name="Nicol R."/>
            <person name="Norbu C."/>
            <person name="Norbu N."/>
            <person name="Novod N."/>
            <person name="O'Neill B."/>
            <person name="Osman S."/>
            <person name="Markiewicz E."/>
            <person name="Oyono O.L."/>
            <person name="Patti C."/>
            <person name="Phunkhang P."/>
            <person name="Pierre F."/>
            <person name="Priest M."/>
            <person name="Raghuraman S."/>
            <person name="Rege F."/>
            <person name="Reyes R."/>
            <person name="Rise C."/>
            <person name="Rogov P."/>
            <person name="Ross K."/>
            <person name="Ryan E."/>
            <person name="Settipalli S."/>
            <person name="Shea T."/>
            <person name="Sherpa N."/>
            <person name="Shi L."/>
            <person name="Shih D."/>
            <person name="Sparrow T."/>
            <person name="Spaulding J."/>
            <person name="Stalker J."/>
            <person name="Stange-Thomann N."/>
            <person name="Stavropoulos S."/>
            <person name="Stone C."/>
            <person name="Strader C."/>
            <person name="Tesfaye S."/>
            <person name="Thomson T."/>
            <person name="Thoulutsang Y."/>
            <person name="Thoulutsang D."/>
            <person name="Topham K."/>
            <person name="Topping I."/>
            <person name="Tsamla T."/>
            <person name="Vassiliev H."/>
            <person name="Vo A."/>
            <person name="Wangchuk T."/>
            <person name="Wangdi T."/>
            <person name="Weiand M."/>
            <person name="Wilkinson J."/>
            <person name="Wilson A."/>
            <person name="Yadav S."/>
            <person name="Young G."/>
            <person name="Yu Q."/>
            <person name="Zembek L."/>
            <person name="Zhong D."/>
            <person name="Zimmer A."/>
            <person name="Zwirko Z."/>
            <person name="Jaffe D.B."/>
            <person name="Alvarez P."/>
            <person name="Brockman W."/>
            <person name="Butler J."/>
            <person name="Chin C."/>
            <person name="Gnerre S."/>
            <person name="Grabherr M."/>
            <person name="Kleber M."/>
            <person name="Mauceli E."/>
            <person name="MacCallum I."/>
        </authorList>
    </citation>
    <scope>NUCLEOTIDE SEQUENCE [LARGE SCALE GENOMIC DNA]</scope>
    <source>
        <strain evidence="2">Tucson 14030-0811.24</strain>
    </source>
</reference>
<accession>A0A0Q9WPI0</accession>
<sequence>MPETKSNSAILYKPRLGLRSSSQLVQHSRGIDDNIHSFDQTADDYNSNTSTNEIKTKTNNEEEKSIETKMRGENGVEVFRVI</sequence>
<dbReference type="InParanoid" id="A0A0Q9WPI0"/>
<protein>
    <submittedName>
        <fullName evidence="1">Uncharacterized protein</fullName>
    </submittedName>
</protein>
<gene>
    <name evidence="1" type="primary">Dwil\GK26995</name>
    <name evidence="1" type="ORF">Dwil_GK26995</name>
</gene>
<name>A0A0Q9WPI0_DROWI</name>